<keyword evidence="7 13" id="KW-1133">Transmembrane helix</keyword>
<protein>
    <recommendedName>
        <fullName evidence="12">Cardiolipin synthase</fullName>
        <ecNumber evidence="12">2.7.8.-</ecNumber>
    </recommendedName>
</protein>
<comment type="caution">
    <text evidence="15">The sequence shown here is derived from an EMBL/GenBank/DDBJ whole genome shotgun (WGS) entry which is preliminary data.</text>
</comment>
<evidence type="ECO:0000256" key="10">
    <source>
        <dbReference type="ARBA" id="ARBA00023209"/>
    </source>
</evidence>
<dbReference type="Pfam" id="PF13091">
    <property type="entry name" value="PLDc_2"/>
    <property type="match status" value="2"/>
</dbReference>
<dbReference type="GO" id="GO:0008808">
    <property type="term" value="F:cardiolipin synthase activity"/>
    <property type="evidence" value="ECO:0007669"/>
    <property type="project" value="UniProtKB-UniRule"/>
</dbReference>
<evidence type="ECO:0000256" key="9">
    <source>
        <dbReference type="ARBA" id="ARBA00023136"/>
    </source>
</evidence>
<evidence type="ECO:0000256" key="6">
    <source>
        <dbReference type="ARBA" id="ARBA00022737"/>
    </source>
</evidence>
<sequence length="523" mass="59558">MKLLKALSGRTALTVLAILLQLFVSIALVWLLDIIIHEAIGDSIMVGPYTLPTIIIAAADIIIALITSVRVIVRDISPDEKTSWLVVLVFAPIIGSLLYLFFSHTYLPRAKALLHMDIRARSAKYYVGKDDCADSLGDYARCSRFINETAGAPPHRYSDVKYLPSGEAFWEELKTQLEKAEKYIFMEYFIIERGVMWDEIEHILERKVAEGVTVKVMYDDIGNLTHAKRGFWKELRAKGIECLRFNPLRPVLSAVHNNRDHRKITVIDGTVGFVGGVNFADDYINVTHTLGQWKDCAVMLRGEAVQPLTIMFLTAFDSQDVTRLENYDEFMPEHYEYFDTDGIVQPFGDGPRPLYPTHVAENVILDMINGAKKYMYITTPYLIINYNLTSALCRAAMSGVDVRIVTPRIPDKKIVFWITRRNYKKLLKSGVRIYEYLPGFIHAKTYVSDDIVGMVGTINMDYRSLVHHYECGVWMYDMPCLVDIRRDIESVFTECEEMTLESARQSVPKRVVSAIGSLFAPML</sequence>
<feature type="transmembrane region" description="Helical" evidence="13">
    <location>
        <begin position="12"/>
        <end position="37"/>
    </location>
</feature>
<evidence type="ECO:0000313" key="16">
    <source>
        <dbReference type="Proteomes" id="UP000823990"/>
    </source>
</evidence>
<evidence type="ECO:0000259" key="14">
    <source>
        <dbReference type="PROSITE" id="PS50035"/>
    </source>
</evidence>
<name>A0A9D1Q1C1_9FIRM</name>
<dbReference type="SUPFAM" id="SSF56024">
    <property type="entry name" value="Phospholipase D/nuclease"/>
    <property type="match status" value="2"/>
</dbReference>
<dbReference type="SMART" id="SM00155">
    <property type="entry name" value="PLDc"/>
    <property type="match status" value="2"/>
</dbReference>
<dbReference type="CDD" id="cd09154">
    <property type="entry name" value="PLDc_SMU_988_like_1"/>
    <property type="match status" value="1"/>
</dbReference>
<dbReference type="Gene3D" id="3.30.870.10">
    <property type="entry name" value="Endonuclease Chain A"/>
    <property type="match status" value="2"/>
</dbReference>
<reference evidence="15" key="2">
    <citation type="submission" date="2021-04" db="EMBL/GenBank/DDBJ databases">
        <authorList>
            <person name="Gilroy R."/>
        </authorList>
    </citation>
    <scope>NUCLEOTIDE SEQUENCE</scope>
    <source>
        <strain evidence="15">12435</strain>
    </source>
</reference>
<keyword evidence="4" id="KW-0808">Transferase</keyword>
<keyword evidence="11" id="KW-1208">Phospholipid metabolism</keyword>
<dbReference type="PROSITE" id="PS50035">
    <property type="entry name" value="PLD"/>
    <property type="match status" value="2"/>
</dbReference>
<dbReference type="InterPro" id="IPR025202">
    <property type="entry name" value="PLD-like_dom"/>
</dbReference>
<reference evidence="15" key="1">
    <citation type="journal article" date="2021" name="PeerJ">
        <title>Extensive microbial diversity within the chicken gut microbiome revealed by metagenomics and culture.</title>
        <authorList>
            <person name="Gilroy R."/>
            <person name="Ravi A."/>
            <person name="Getino M."/>
            <person name="Pursley I."/>
            <person name="Horton D.L."/>
            <person name="Alikhan N.F."/>
            <person name="Baker D."/>
            <person name="Gharbi K."/>
            <person name="Hall N."/>
            <person name="Watson M."/>
            <person name="Adriaenssens E.M."/>
            <person name="Foster-Nyarko E."/>
            <person name="Jarju S."/>
            <person name="Secka A."/>
            <person name="Antonio M."/>
            <person name="Oren A."/>
            <person name="Chaudhuri R.R."/>
            <person name="La Ragione R."/>
            <person name="Hildebrand F."/>
            <person name="Pallen M.J."/>
        </authorList>
    </citation>
    <scope>NUCLEOTIDE SEQUENCE</scope>
    <source>
        <strain evidence="15">12435</strain>
    </source>
</reference>
<accession>A0A9D1Q1C1</accession>
<feature type="domain" description="PLD phosphodiesterase" evidence="14">
    <location>
        <begin position="256"/>
        <end position="283"/>
    </location>
</feature>
<dbReference type="CDD" id="cd09160">
    <property type="entry name" value="PLDc_SMU_988_like_2"/>
    <property type="match status" value="1"/>
</dbReference>
<proteinExistence type="predicted"/>
<dbReference type="NCBIfam" id="TIGR04265">
    <property type="entry name" value="bac_cardiolipin"/>
    <property type="match status" value="1"/>
</dbReference>
<dbReference type="GO" id="GO:0032049">
    <property type="term" value="P:cardiolipin biosynthetic process"/>
    <property type="evidence" value="ECO:0007669"/>
    <property type="project" value="UniProtKB-UniRule"/>
</dbReference>
<feature type="domain" description="PLD phosphodiesterase" evidence="14">
    <location>
        <begin position="437"/>
        <end position="464"/>
    </location>
</feature>
<dbReference type="PANTHER" id="PTHR21248">
    <property type="entry name" value="CARDIOLIPIN SYNTHASE"/>
    <property type="match status" value="1"/>
</dbReference>
<feature type="transmembrane region" description="Helical" evidence="13">
    <location>
        <begin position="49"/>
        <end position="72"/>
    </location>
</feature>
<keyword evidence="5 13" id="KW-0812">Transmembrane</keyword>
<evidence type="ECO:0000256" key="3">
    <source>
        <dbReference type="ARBA" id="ARBA00022516"/>
    </source>
</evidence>
<evidence type="ECO:0000256" key="11">
    <source>
        <dbReference type="ARBA" id="ARBA00023264"/>
    </source>
</evidence>
<dbReference type="EMBL" id="DXHS01000120">
    <property type="protein sequence ID" value="HIW03083.1"/>
    <property type="molecule type" value="Genomic_DNA"/>
</dbReference>
<dbReference type="GO" id="GO:0005886">
    <property type="term" value="C:plasma membrane"/>
    <property type="evidence" value="ECO:0007669"/>
    <property type="project" value="UniProtKB-SubCell"/>
</dbReference>
<organism evidence="15 16">
    <name type="scientific">Candidatus Protoclostridium stercorigallinarum</name>
    <dbReference type="NCBI Taxonomy" id="2838741"/>
    <lineage>
        <taxon>Bacteria</taxon>
        <taxon>Bacillati</taxon>
        <taxon>Bacillota</taxon>
        <taxon>Clostridia</taxon>
        <taxon>Candidatus Protoclostridium</taxon>
    </lineage>
</organism>
<keyword evidence="8" id="KW-0443">Lipid metabolism</keyword>
<comment type="subcellular location">
    <subcellularLocation>
        <location evidence="1">Cell membrane</location>
        <topology evidence="1">Multi-pass membrane protein</topology>
    </subcellularLocation>
</comment>
<evidence type="ECO:0000256" key="4">
    <source>
        <dbReference type="ARBA" id="ARBA00022679"/>
    </source>
</evidence>
<keyword evidence="2" id="KW-1003">Cell membrane</keyword>
<dbReference type="AlphaFoldDB" id="A0A9D1Q1C1"/>
<dbReference type="InterPro" id="IPR027379">
    <property type="entry name" value="CLS_N"/>
</dbReference>
<dbReference type="InterPro" id="IPR022924">
    <property type="entry name" value="Cardiolipin_synthase"/>
</dbReference>
<keyword evidence="3" id="KW-0444">Lipid biosynthesis</keyword>
<evidence type="ECO:0000256" key="13">
    <source>
        <dbReference type="SAM" id="Phobius"/>
    </source>
</evidence>
<evidence type="ECO:0000256" key="12">
    <source>
        <dbReference type="NCBIfam" id="TIGR04265"/>
    </source>
</evidence>
<gene>
    <name evidence="15" type="primary">cls</name>
    <name evidence="15" type="ORF">H9892_07070</name>
</gene>
<evidence type="ECO:0000256" key="5">
    <source>
        <dbReference type="ARBA" id="ARBA00022692"/>
    </source>
</evidence>
<keyword evidence="10" id="KW-0594">Phospholipid biosynthesis</keyword>
<evidence type="ECO:0000256" key="2">
    <source>
        <dbReference type="ARBA" id="ARBA00022475"/>
    </source>
</evidence>
<dbReference type="PANTHER" id="PTHR21248:SF22">
    <property type="entry name" value="PHOSPHOLIPASE D"/>
    <property type="match status" value="1"/>
</dbReference>
<evidence type="ECO:0000256" key="8">
    <source>
        <dbReference type="ARBA" id="ARBA00023098"/>
    </source>
</evidence>
<dbReference type="InterPro" id="IPR001736">
    <property type="entry name" value="PLipase_D/transphosphatidylase"/>
</dbReference>
<keyword evidence="9 13" id="KW-0472">Membrane</keyword>
<dbReference type="Proteomes" id="UP000823990">
    <property type="component" value="Unassembled WGS sequence"/>
</dbReference>
<evidence type="ECO:0000256" key="7">
    <source>
        <dbReference type="ARBA" id="ARBA00022989"/>
    </source>
</evidence>
<dbReference type="EC" id="2.7.8.-" evidence="12"/>
<keyword evidence="6" id="KW-0677">Repeat</keyword>
<dbReference type="Pfam" id="PF13396">
    <property type="entry name" value="PLDc_N"/>
    <property type="match status" value="1"/>
</dbReference>
<evidence type="ECO:0000256" key="1">
    <source>
        <dbReference type="ARBA" id="ARBA00004651"/>
    </source>
</evidence>
<feature type="transmembrane region" description="Helical" evidence="13">
    <location>
        <begin position="84"/>
        <end position="102"/>
    </location>
</feature>
<evidence type="ECO:0000313" key="15">
    <source>
        <dbReference type="EMBL" id="HIW03083.1"/>
    </source>
</evidence>